<protein>
    <submittedName>
        <fullName evidence="1">Uncharacterized protein</fullName>
    </submittedName>
</protein>
<evidence type="ECO:0000313" key="2">
    <source>
        <dbReference type="Proteomes" id="UP000248349"/>
    </source>
</evidence>
<gene>
    <name evidence="1" type="ORF">BP01DRAFT_390601</name>
</gene>
<dbReference type="RefSeq" id="XP_025432920.1">
    <property type="nucleotide sequence ID" value="XM_025578012.1"/>
</dbReference>
<organism evidence="1 2">
    <name type="scientific">Aspergillus saccharolyticus JOP 1030-1</name>
    <dbReference type="NCBI Taxonomy" id="1450539"/>
    <lineage>
        <taxon>Eukaryota</taxon>
        <taxon>Fungi</taxon>
        <taxon>Dikarya</taxon>
        <taxon>Ascomycota</taxon>
        <taxon>Pezizomycotina</taxon>
        <taxon>Eurotiomycetes</taxon>
        <taxon>Eurotiomycetidae</taxon>
        <taxon>Eurotiales</taxon>
        <taxon>Aspergillaceae</taxon>
        <taxon>Aspergillus</taxon>
        <taxon>Aspergillus subgen. Circumdati</taxon>
    </lineage>
</organism>
<accession>A0A319A481</accession>
<dbReference type="OrthoDB" id="2744543at2759"/>
<reference evidence="1 2" key="1">
    <citation type="submission" date="2016-12" db="EMBL/GenBank/DDBJ databases">
        <title>The genomes of Aspergillus section Nigri reveals drivers in fungal speciation.</title>
        <authorList>
            <consortium name="DOE Joint Genome Institute"/>
            <person name="Vesth T.C."/>
            <person name="Nybo J."/>
            <person name="Theobald S."/>
            <person name="Brandl J."/>
            <person name="Frisvad J.C."/>
            <person name="Nielsen K.F."/>
            <person name="Lyhne E.K."/>
            <person name="Kogle M.E."/>
            <person name="Kuo A."/>
            <person name="Riley R."/>
            <person name="Clum A."/>
            <person name="Nolan M."/>
            <person name="Lipzen A."/>
            <person name="Salamov A."/>
            <person name="Henrissat B."/>
            <person name="Wiebenga A."/>
            <person name="De Vries R.P."/>
            <person name="Grigoriev I.V."/>
            <person name="Mortensen U.H."/>
            <person name="Andersen M.R."/>
            <person name="Baker S.E."/>
        </authorList>
    </citation>
    <scope>NUCLEOTIDE SEQUENCE [LARGE SCALE GENOMIC DNA]</scope>
    <source>
        <strain evidence="1 2">JOP 1030-1</strain>
    </source>
</reference>
<dbReference type="STRING" id="1450539.A0A319A481"/>
<keyword evidence="2" id="KW-1185">Reference proteome</keyword>
<proteinExistence type="predicted"/>
<sequence length="130" mass="14329">MPIATSSLTRLDRPTRILQHNDDAYLTLLASALKAAARQPNRFGSPVILTPASSSSTTTTTNTTRSITGLDLYHATLSDAPQPTDVFLNSFSGPFNHRLFLPTDDVRTWWIEKFIVTSRRPDSLLLAAQS</sequence>
<evidence type="ECO:0000313" key="1">
    <source>
        <dbReference type="EMBL" id="PYH46938.1"/>
    </source>
</evidence>
<name>A0A319A481_9EURO</name>
<dbReference type="AlphaFoldDB" id="A0A319A481"/>
<dbReference type="Proteomes" id="UP000248349">
    <property type="component" value="Unassembled WGS sequence"/>
</dbReference>
<dbReference type="GeneID" id="37079241"/>
<dbReference type="EMBL" id="KZ821226">
    <property type="protein sequence ID" value="PYH46938.1"/>
    <property type="molecule type" value="Genomic_DNA"/>
</dbReference>